<dbReference type="RefSeq" id="WP_073599477.1">
    <property type="nucleotide sequence ID" value="NZ_MRCB01000010.1"/>
</dbReference>
<organism evidence="1 2">
    <name type="scientific">Hydrococcus rivularis NIES-593</name>
    <dbReference type="NCBI Taxonomy" id="1921803"/>
    <lineage>
        <taxon>Bacteria</taxon>
        <taxon>Bacillati</taxon>
        <taxon>Cyanobacteriota</taxon>
        <taxon>Cyanophyceae</taxon>
        <taxon>Pleurocapsales</taxon>
        <taxon>Hydrococcaceae</taxon>
        <taxon>Hydrococcus</taxon>
    </lineage>
</organism>
<dbReference type="AlphaFoldDB" id="A0A1U7HHZ8"/>
<evidence type="ECO:0000313" key="1">
    <source>
        <dbReference type="EMBL" id="OKH23197.1"/>
    </source>
</evidence>
<protein>
    <submittedName>
        <fullName evidence="1">Uncharacterized protein</fullName>
    </submittedName>
</protein>
<dbReference type="OrthoDB" id="426647at2"/>
<comment type="caution">
    <text evidence="1">The sequence shown here is derived from an EMBL/GenBank/DDBJ whole genome shotgun (WGS) entry which is preliminary data.</text>
</comment>
<dbReference type="EMBL" id="MRCB01000010">
    <property type="protein sequence ID" value="OKH23197.1"/>
    <property type="molecule type" value="Genomic_DNA"/>
</dbReference>
<dbReference type="Proteomes" id="UP000186868">
    <property type="component" value="Unassembled WGS sequence"/>
</dbReference>
<proteinExistence type="predicted"/>
<reference evidence="1 2" key="1">
    <citation type="submission" date="2016-11" db="EMBL/GenBank/DDBJ databases">
        <title>Draft Genome Sequences of Nine Cyanobacterial Strains from Diverse Habitats.</title>
        <authorList>
            <person name="Zhu T."/>
            <person name="Hou S."/>
            <person name="Lu X."/>
            <person name="Hess W.R."/>
        </authorList>
    </citation>
    <scope>NUCLEOTIDE SEQUENCE [LARGE SCALE GENOMIC DNA]</scope>
    <source>
        <strain evidence="1 2">NIES-593</strain>
    </source>
</reference>
<gene>
    <name evidence="1" type="ORF">NIES593_10130</name>
</gene>
<evidence type="ECO:0000313" key="2">
    <source>
        <dbReference type="Proteomes" id="UP000186868"/>
    </source>
</evidence>
<keyword evidence="2" id="KW-1185">Reference proteome</keyword>
<accession>A0A1U7HHZ8</accession>
<sequence>MKTVLHNLFLIGILELTLSSPAKSRILSVAQASSTQYTFEDYRKECLQRATREKLPQDVAEDLCNCTINRFRSRYTLEEFRSLVKKSKNNTAAAETLTAVGESCFEEVMYEE</sequence>
<name>A0A1U7HHZ8_9CYAN</name>